<dbReference type="Gramene" id="FCD_00010779-RA">
    <property type="protein sequence ID" value="FCD_00010779-RA:cds"/>
    <property type="gene ID" value="FCD_00010779"/>
</dbReference>
<name>A0AA88A4Y6_FICCA</name>
<protein>
    <submittedName>
        <fullName evidence="1">Uncharacterized protein</fullName>
    </submittedName>
</protein>
<gene>
    <name evidence="1" type="ORF">TIFTF001_015052</name>
</gene>
<proteinExistence type="predicted"/>
<dbReference type="Proteomes" id="UP001187192">
    <property type="component" value="Unassembled WGS sequence"/>
</dbReference>
<evidence type="ECO:0000313" key="1">
    <source>
        <dbReference type="EMBL" id="GMN45859.1"/>
    </source>
</evidence>
<organism evidence="1 2">
    <name type="scientific">Ficus carica</name>
    <name type="common">Common fig</name>
    <dbReference type="NCBI Taxonomy" id="3494"/>
    <lineage>
        <taxon>Eukaryota</taxon>
        <taxon>Viridiplantae</taxon>
        <taxon>Streptophyta</taxon>
        <taxon>Embryophyta</taxon>
        <taxon>Tracheophyta</taxon>
        <taxon>Spermatophyta</taxon>
        <taxon>Magnoliopsida</taxon>
        <taxon>eudicotyledons</taxon>
        <taxon>Gunneridae</taxon>
        <taxon>Pentapetalae</taxon>
        <taxon>rosids</taxon>
        <taxon>fabids</taxon>
        <taxon>Rosales</taxon>
        <taxon>Moraceae</taxon>
        <taxon>Ficeae</taxon>
        <taxon>Ficus</taxon>
    </lineage>
</organism>
<keyword evidence="2" id="KW-1185">Reference proteome</keyword>
<dbReference type="EMBL" id="BTGU01000021">
    <property type="protein sequence ID" value="GMN45859.1"/>
    <property type="molecule type" value="Genomic_DNA"/>
</dbReference>
<dbReference type="AlphaFoldDB" id="A0AA88A4Y6"/>
<reference evidence="1" key="1">
    <citation type="submission" date="2023-07" db="EMBL/GenBank/DDBJ databases">
        <title>draft genome sequence of fig (Ficus carica).</title>
        <authorList>
            <person name="Takahashi T."/>
            <person name="Nishimura K."/>
        </authorList>
    </citation>
    <scope>NUCLEOTIDE SEQUENCE</scope>
</reference>
<accession>A0AA88A4Y6</accession>
<evidence type="ECO:0000313" key="2">
    <source>
        <dbReference type="Proteomes" id="UP001187192"/>
    </source>
</evidence>
<comment type="caution">
    <text evidence="1">The sequence shown here is derived from an EMBL/GenBank/DDBJ whole genome shotgun (WGS) entry which is preliminary data.</text>
</comment>
<sequence length="74" mass="8427">MPMTTATATVAACCSSTGECRDRRNFQQIERSGLQAPRAFFSGDKNGFLSAICFLSLRRKRHDNFTLMSRFRCR</sequence>